<keyword evidence="2" id="KW-1185">Reference proteome</keyword>
<proteinExistence type="predicted"/>
<evidence type="ECO:0000313" key="2">
    <source>
        <dbReference type="Proteomes" id="UP000827976"/>
    </source>
</evidence>
<evidence type="ECO:0000313" key="1">
    <source>
        <dbReference type="EMBL" id="KAH7673370.1"/>
    </source>
</evidence>
<sequence>MKMKAICWCIVFHVLLQVMMMMNTMPVAAVVGEYNGSDFINARDENWLLASEADQQSITKQALDADKPACNRPQGLPCVKPANPGAGRGCKKYYGCTPTS</sequence>
<dbReference type="Proteomes" id="UP000827976">
    <property type="component" value="Chromosome 8"/>
</dbReference>
<dbReference type="EMBL" id="CM037018">
    <property type="protein sequence ID" value="KAH7673370.1"/>
    <property type="molecule type" value="Genomic_DNA"/>
</dbReference>
<gene>
    <name evidence="1" type="ORF">IHE45_08G004000</name>
</gene>
<organism evidence="1 2">
    <name type="scientific">Dioscorea alata</name>
    <name type="common">Purple yam</name>
    <dbReference type="NCBI Taxonomy" id="55571"/>
    <lineage>
        <taxon>Eukaryota</taxon>
        <taxon>Viridiplantae</taxon>
        <taxon>Streptophyta</taxon>
        <taxon>Embryophyta</taxon>
        <taxon>Tracheophyta</taxon>
        <taxon>Spermatophyta</taxon>
        <taxon>Magnoliopsida</taxon>
        <taxon>Liliopsida</taxon>
        <taxon>Dioscoreales</taxon>
        <taxon>Dioscoreaceae</taxon>
        <taxon>Dioscorea</taxon>
    </lineage>
</organism>
<name>A0ACB7VH40_DIOAL</name>
<accession>A0ACB7VH40</accession>
<comment type="caution">
    <text evidence="1">The sequence shown here is derived from an EMBL/GenBank/DDBJ whole genome shotgun (WGS) entry which is preliminary data.</text>
</comment>
<reference evidence="2" key="1">
    <citation type="journal article" date="2022" name="Nat. Commun.">
        <title>Chromosome evolution and the genetic basis of agronomically important traits in greater yam.</title>
        <authorList>
            <person name="Bredeson J.V."/>
            <person name="Lyons J.B."/>
            <person name="Oniyinde I.O."/>
            <person name="Okereke N.R."/>
            <person name="Kolade O."/>
            <person name="Nnabue I."/>
            <person name="Nwadili C.O."/>
            <person name="Hribova E."/>
            <person name="Parker M."/>
            <person name="Nwogha J."/>
            <person name="Shu S."/>
            <person name="Carlson J."/>
            <person name="Kariba R."/>
            <person name="Muthemba S."/>
            <person name="Knop K."/>
            <person name="Barton G.J."/>
            <person name="Sherwood A.V."/>
            <person name="Lopez-Montes A."/>
            <person name="Asiedu R."/>
            <person name="Jamnadass R."/>
            <person name="Muchugi A."/>
            <person name="Goodstein D."/>
            <person name="Egesi C.N."/>
            <person name="Featherston J."/>
            <person name="Asfaw A."/>
            <person name="Simpson G.G."/>
            <person name="Dolezel J."/>
            <person name="Hendre P.S."/>
            <person name="Van Deynze A."/>
            <person name="Kumar P.L."/>
            <person name="Obidiegwu J.E."/>
            <person name="Bhattacharjee R."/>
            <person name="Rokhsar D.S."/>
        </authorList>
    </citation>
    <scope>NUCLEOTIDE SEQUENCE [LARGE SCALE GENOMIC DNA]</scope>
    <source>
        <strain evidence="2">cv. TDa95/00328</strain>
    </source>
</reference>
<protein>
    <submittedName>
        <fullName evidence="1">Rapid ALkalinization Factor protein</fullName>
    </submittedName>
</protein>